<dbReference type="PATRIC" id="fig|61435.8.peg.173"/>
<protein>
    <submittedName>
        <fullName evidence="2">Uncharacterized protein</fullName>
    </submittedName>
</protein>
<sequence length="414" mass="48038">MINAVVCPTYLNRENLPYAADIFYHGKITYFLPTGFHPLELQSVFEFPSYCRARSIAFPSIIWEMCKLYFENSIEAKDCIDILEPIKREHIVIAAPVYNRDIREIQETKQFMHKYPQLLEIFKSTEINLKFASRELMGHVLYENILEKGSAGSVEYLRRNCRRVNDLVLLIAAVIVNRIRHFIPFIENILLYEHAWYALIMEIDKCQEIDKGEYHPSKYENSVDIEVFRFRLFEQILNPIFGKCDTKSKNEKIARLADSKMEEINRLKNKCEMIAREVVLMPTKEIQLKQKRLNELIESEISVPLSDLMDQPIKRVKDSLLNFMVDSTVIGGILTLAQGANVTTFTTAAAAGAISTAIKHIIRNCERRTTPSDLLVSGMKQMKIEYEDVQRYLSEIVIEQLDTKMVNPRNQNIL</sequence>
<name>A0A142V9R1_9CHLR</name>
<dbReference type="AlphaFoldDB" id="A0A142V9R1"/>
<evidence type="ECO:0000313" key="3">
    <source>
        <dbReference type="Proteomes" id="UP000076394"/>
    </source>
</evidence>
<dbReference type="Proteomes" id="UP000076394">
    <property type="component" value="Chromosome"/>
</dbReference>
<gene>
    <name evidence="2" type="ORF">Dm11a5_0174</name>
</gene>
<feature type="coiled-coil region" evidence="1">
    <location>
        <begin position="250"/>
        <end position="277"/>
    </location>
</feature>
<organism evidence="2 3">
    <name type="scientific">Dehalococcoides mccartyi</name>
    <dbReference type="NCBI Taxonomy" id="61435"/>
    <lineage>
        <taxon>Bacteria</taxon>
        <taxon>Bacillati</taxon>
        <taxon>Chloroflexota</taxon>
        <taxon>Dehalococcoidia</taxon>
        <taxon>Dehalococcoidales</taxon>
        <taxon>Dehalococcoidaceae</taxon>
        <taxon>Dehalococcoides</taxon>
    </lineage>
</organism>
<accession>A0A142V9R1</accession>
<evidence type="ECO:0000313" key="2">
    <source>
        <dbReference type="EMBL" id="AMU86005.1"/>
    </source>
</evidence>
<reference evidence="2 3" key="1">
    <citation type="submission" date="2015-03" db="EMBL/GenBank/DDBJ databases">
        <title>Genomic characterization of Dehalococcoides mccartyi strain 11a5, an unusal plasmid-containing chloroethene dechlorinator.</title>
        <authorList>
            <person name="Zhao S."/>
            <person name="Ding C."/>
            <person name="He J."/>
        </authorList>
    </citation>
    <scope>NUCLEOTIDE SEQUENCE [LARGE SCALE GENOMIC DNA]</scope>
    <source>
        <strain evidence="2 3">11a5</strain>
    </source>
</reference>
<dbReference type="EMBL" id="CP011127">
    <property type="protein sequence ID" value="AMU86005.1"/>
    <property type="molecule type" value="Genomic_DNA"/>
</dbReference>
<dbReference type="RefSeq" id="WP_034376823.1">
    <property type="nucleotide sequence ID" value="NZ_CP011127.1"/>
</dbReference>
<proteinExistence type="predicted"/>
<keyword evidence="1" id="KW-0175">Coiled coil</keyword>
<evidence type="ECO:0000256" key="1">
    <source>
        <dbReference type="SAM" id="Coils"/>
    </source>
</evidence>